<protein>
    <submittedName>
        <fullName evidence="1">Uncharacterized protein</fullName>
    </submittedName>
</protein>
<dbReference type="Proteomes" id="UP001139981">
    <property type="component" value="Unassembled WGS sequence"/>
</dbReference>
<organism evidence="1 2">
    <name type="scientific">Coemansia aciculifera</name>
    <dbReference type="NCBI Taxonomy" id="417176"/>
    <lineage>
        <taxon>Eukaryota</taxon>
        <taxon>Fungi</taxon>
        <taxon>Fungi incertae sedis</taxon>
        <taxon>Zoopagomycota</taxon>
        <taxon>Kickxellomycotina</taxon>
        <taxon>Kickxellomycetes</taxon>
        <taxon>Kickxellales</taxon>
        <taxon>Kickxellaceae</taxon>
        <taxon>Coemansia</taxon>
    </lineage>
</organism>
<evidence type="ECO:0000313" key="1">
    <source>
        <dbReference type="EMBL" id="KAJ2893677.1"/>
    </source>
</evidence>
<sequence length="631" mass="66602">MAQNMRPYDAAAAERSIMQLLPSSQHHRQNHGTPMLPFTASTASQVACQQPQQLMSQPGAGEQMKQIVYNPFQVKHRRRTTKEQLTLLESTFEHTPKPSSELRKSLAGSLCMTAREVQIWFQNRRAKQKNIMRATSATKTSADCSPVLSPVDRELPADKAERSASAELLAGSVASKDAQRRHSDIPVSFVHREQQPSTAAAVATCGPIENHLAAAAAALLPATAMVATMPATAQASPPPALATQTSAYLPQNMTLQRTLDAAMTAASSSSMMSCAMSAHHPPPSLPMLQQPAQKKHKHSTAGNTDRFHSARVHQEAFDGTNKLPLKPDDFSPHSADDQFSLLDPSNLPTFMMPMVGSSSTGSSMGFSSPGYQTLSSSSMPSSMNLGGNSAMYWNMPYALQSNQPGLTHSSMPSTDMSMLFSGLDSLSSTNSYSNMPPPPISPYGLPVPGSATSDPNALNSFCQTLMLLSRQGHAAPGVVAMPTQLGHQRQSSSISGQLHALPQMSPLTPAESAAALASSPPGSRRQMNLCVDTSAAALMSPPAAPASAFAPFESQGYSKPQAPSLLHRQRQQQQQPGAIFLPSDTNAVASTTAAAALATSMYPHFVAMAATDPAELFGSASGGSGNGSGVL</sequence>
<reference evidence="1" key="1">
    <citation type="submission" date="2022-07" db="EMBL/GenBank/DDBJ databases">
        <title>Phylogenomic reconstructions and comparative analyses of Kickxellomycotina fungi.</title>
        <authorList>
            <person name="Reynolds N.K."/>
            <person name="Stajich J.E."/>
            <person name="Barry K."/>
            <person name="Grigoriev I.V."/>
            <person name="Crous P."/>
            <person name="Smith M.E."/>
        </authorList>
    </citation>
    <scope>NUCLEOTIDE SEQUENCE</scope>
    <source>
        <strain evidence="1">CBS 190363</strain>
    </source>
</reference>
<name>A0ACC1M328_9FUNG</name>
<dbReference type="EMBL" id="JANBVB010000511">
    <property type="protein sequence ID" value="KAJ2893677.1"/>
    <property type="molecule type" value="Genomic_DNA"/>
</dbReference>
<comment type="caution">
    <text evidence="1">The sequence shown here is derived from an EMBL/GenBank/DDBJ whole genome shotgun (WGS) entry which is preliminary data.</text>
</comment>
<keyword evidence="2" id="KW-1185">Reference proteome</keyword>
<evidence type="ECO:0000313" key="2">
    <source>
        <dbReference type="Proteomes" id="UP001139981"/>
    </source>
</evidence>
<gene>
    <name evidence="1" type="ORF">IWW38_002798</name>
</gene>
<proteinExistence type="predicted"/>
<accession>A0ACC1M328</accession>